<evidence type="ECO:0000313" key="1">
    <source>
        <dbReference type="EMBL" id="QEY74990.1"/>
    </source>
</evidence>
<protein>
    <submittedName>
        <fullName evidence="1">ABC transporter substrate-binding protein</fullName>
    </submittedName>
</protein>
<reference evidence="1 2" key="1">
    <citation type="submission" date="2019-09" db="EMBL/GenBank/DDBJ databases">
        <title>Prosopis cineraria nodule microbiome.</title>
        <authorList>
            <person name="Chaluvadi S.R."/>
            <person name="Ali R."/>
            <person name="Wang X."/>
        </authorList>
    </citation>
    <scope>NUCLEOTIDE SEQUENCE [LARGE SCALE GENOMIC DNA]</scope>
    <source>
        <strain evidence="1 2">BG1</strain>
    </source>
</reference>
<gene>
    <name evidence="1" type="ORF">F1C79_27075</name>
</gene>
<accession>A0A9X7N7A2</accession>
<dbReference type="Proteomes" id="UP000326659">
    <property type="component" value="Chromosome"/>
</dbReference>
<dbReference type="OrthoDB" id="7032977at2"/>
<dbReference type="KEGG" id="pden:F1C79_27075"/>
<dbReference type="AlphaFoldDB" id="A0A9X7N7A2"/>
<name>A0A9X7N7A2_PSEDE</name>
<dbReference type="EMBL" id="CP043626">
    <property type="protein sequence ID" value="QEY74990.1"/>
    <property type="molecule type" value="Genomic_DNA"/>
</dbReference>
<proteinExistence type="predicted"/>
<keyword evidence="2" id="KW-1185">Reference proteome</keyword>
<sequence length="94" mass="10873">MSAWSGLREERKAGRRLAQQIAGLFEQGLERRVVRDERFERRVVRRSVAHRGFRRGAFPLTPILSQRERGLGGAGWRVWPAPDSSISRSWRCSL</sequence>
<evidence type="ECO:0000313" key="2">
    <source>
        <dbReference type="Proteomes" id="UP000326659"/>
    </source>
</evidence>
<organism evidence="1 2">
    <name type="scientific">Pseudomonas denitrificans</name>
    <dbReference type="NCBI Taxonomy" id="43306"/>
    <lineage>
        <taxon>Bacteria</taxon>
        <taxon>Pseudomonadati</taxon>
        <taxon>Pseudomonadota</taxon>
        <taxon>Gammaproteobacteria</taxon>
        <taxon>Pseudomonadales</taxon>
        <taxon>Pseudomonadaceae</taxon>
        <taxon>Halopseudomonas</taxon>
    </lineage>
</organism>